<dbReference type="AlphaFoldDB" id="A0A6A6P1N2"/>
<feature type="region of interest" description="Disordered" evidence="1">
    <location>
        <begin position="1"/>
        <end position="34"/>
    </location>
</feature>
<gene>
    <name evidence="2" type="ORF">BDY21DRAFT_342629</name>
</gene>
<evidence type="ECO:0000313" key="2">
    <source>
        <dbReference type="EMBL" id="KAF2457724.1"/>
    </source>
</evidence>
<dbReference type="InterPro" id="IPR029063">
    <property type="entry name" value="SAM-dependent_MTases_sf"/>
</dbReference>
<dbReference type="SUPFAM" id="SSF53335">
    <property type="entry name" value="S-adenosyl-L-methionine-dependent methyltransferases"/>
    <property type="match status" value="1"/>
</dbReference>
<dbReference type="PANTHER" id="PTHR43591">
    <property type="entry name" value="METHYLTRANSFERASE"/>
    <property type="match status" value="1"/>
</dbReference>
<keyword evidence="2" id="KW-0808">Transferase</keyword>
<name>A0A6A6P1N2_9PEZI</name>
<dbReference type="Gene3D" id="3.40.50.150">
    <property type="entry name" value="Vaccinia Virus protein VP39"/>
    <property type="match status" value="1"/>
</dbReference>
<sequence>MAAVEPEAPPNQLEHIEAEEGSDADSALGSEAATSTTSLASSVLDYVYENGRRYQRSRRGEDSMFPNDEQEQDRLDLVHHVYLLTQKGALFAAPIKNPKRALDIGTGTGLWALDFADQFPDCQVIGVDISPIQPNWVAPNCQFIVDDLEADWVYPEDKHFDYIHQRSMAGSIGDWPRLFRQVYDNLNPGGWFEIQEFMAWFYAQNTDGSGNDDLSEDTPLVKWQKLCDEASIKIGRRLNCAGDLPEPFKATGFTDVKHQVVKVPVGTWPKDKRLREMGQFLHVQMSQALDAVTLAYLTRVLKWSEQETQVFMAQVRNDFNARSKSMHLYTFMHYMYGKKPESA</sequence>
<organism evidence="2 3">
    <name type="scientific">Lineolata rhizophorae</name>
    <dbReference type="NCBI Taxonomy" id="578093"/>
    <lineage>
        <taxon>Eukaryota</taxon>
        <taxon>Fungi</taxon>
        <taxon>Dikarya</taxon>
        <taxon>Ascomycota</taxon>
        <taxon>Pezizomycotina</taxon>
        <taxon>Dothideomycetes</taxon>
        <taxon>Dothideomycetes incertae sedis</taxon>
        <taxon>Lineolatales</taxon>
        <taxon>Lineolataceae</taxon>
        <taxon>Lineolata</taxon>
    </lineage>
</organism>
<dbReference type="OrthoDB" id="2013972at2759"/>
<dbReference type="Proteomes" id="UP000799766">
    <property type="component" value="Unassembled WGS sequence"/>
</dbReference>
<dbReference type="GO" id="GO:0032259">
    <property type="term" value="P:methylation"/>
    <property type="evidence" value="ECO:0007669"/>
    <property type="project" value="UniProtKB-KW"/>
</dbReference>
<dbReference type="CDD" id="cd02440">
    <property type="entry name" value="AdoMet_MTases"/>
    <property type="match status" value="1"/>
</dbReference>
<dbReference type="GO" id="GO:0008168">
    <property type="term" value="F:methyltransferase activity"/>
    <property type="evidence" value="ECO:0007669"/>
    <property type="project" value="UniProtKB-KW"/>
</dbReference>
<keyword evidence="3" id="KW-1185">Reference proteome</keyword>
<protein>
    <submittedName>
        <fullName evidence="2">S-adenosyl-L-methionine-dependent methyltransferase</fullName>
    </submittedName>
</protein>
<dbReference type="Pfam" id="PF13489">
    <property type="entry name" value="Methyltransf_23"/>
    <property type="match status" value="1"/>
</dbReference>
<accession>A0A6A6P1N2</accession>
<evidence type="ECO:0000256" key="1">
    <source>
        <dbReference type="SAM" id="MobiDB-lite"/>
    </source>
</evidence>
<dbReference type="EMBL" id="MU001679">
    <property type="protein sequence ID" value="KAF2457724.1"/>
    <property type="molecule type" value="Genomic_DNA"/>
</dbReference>
<evidence type="ECO:0000313" key="3">
    <source>
        <dbReference type="Proteomes" id="UP000799766"/>
    </source>
</evidence>
<reference evidence="2" key="1">
    <citation type="journal article" date="2020" name="Stud. Mycol.">
        <title>101 Dothideomycetes genomes: a test case for predicting lifestyles and emergence of pathogens.</title>
        <authorList>
            <person name="Haridas S."/>
            <person name="Albert R."/>
            <person name="Binder M."/>
            <person name="Bloem J."/>
            <person name="Labutti K."/>
            <person name="Salamov A."/>
            <person name="Andreopoulos B."/>
            <person name="Baker S."/>
            <person name="Barry K."/>
            <person name="Bills G."/>
            <person name="Bluhm B."/>
            <person name="Cannon C."/>
            <person name="Castanera R."/>
            <person name="Culley D."/>
            <person name="Daum C."/>
            <person name="Ezra D."/>
            <person name="Gonzalez J."/>
            <person name="Henrissat B."/>
            <person name="Kuo A."/>
            <person name="Liang C."/>
            <person name="Lipzen A."/>
            <person name="Lutzoni F."/>
            <person name="Magnuson J."/>
            <person name="Mondo S."/>
            <person name="Nolan M."/>
            <person name="Ohm R."/>
            <person name="Pangilinan J."/>
            <person name="Park H.-J."/>
            <person name="Ramirez L."/>
            <person name="Alfaro M."/>
            <person name="Sun H."/>
            <person name="Tritt A."/>
            <person name="Yoshinaga Y."/>
            <person name="Zwiers L.-H."/>
            <person name="Turgeon B."/>
            <person name="Goodwin S."/>
            <person name="Spatafora J."/>
            <person name="Crous P."/>
            <person name="Grigoriev I."/>
        </authorList>
    </citation>
    <scope>NUCLEOTIDE SEQUENCE</scope>
    <source>
        <strain evidence="2">ATCC 16933</strain>
    </source>
</reference>
<proteinExistence type="predicted"/>
<dbReference type="PANTHER" id="PTHR43591:SF10">
    <property type="entry name" value="ABC TRANSMEMBRANE TYPE-1 DOMAIN-CONTAINING PROTEIN-RELATED"/>
    <property type="match status" value="1"/>
</dbReference>
<keyword evidence="2" id="KW-0489">Methyltransferase</keyword>